<reference evidence="1 2" key="2">
    <citation type="submission" date="2018-11" db="EMBL/GenBank/DDBJ databases">
        <authorList>
            <consortium name="Pathogen Informatics"/>
        </authorList>
    </citation>
    <scope>NUCLEOTIDE SEQUENCE [LARGE SCALE GENOMIC DNA]</scope>
    <source>
        <strain evidence="1">Dakar</strain>
        <strain evidence="2">Dakar, Senegal</strain>
    </source>
</reference>
<sequence length="209" mass="24376">MITEKQKHVEDLVTTAEKAELEWNMRQLYDTTRKLVGKYSKLERPVKYKEGKIMNEIREQLTRWVRHFEELLDRPAPLNSSDIEAALTDLPIGVTLPTVEGMGVDIRLLKVDKAAGPENIPTRRLKLDMKVIVKMRHISCRQIWEGDQVPSDWREGHFIKIPKKRDLSKCENYKDITLLPVARKVFNSVAEPDESFSRRPTLRSTGWIR</sequence>
<protein>
    <submittedName>
        <fullName evidence="3">Reverse transcriptase domain-containing protein</fullName>
    </submittedName>
</protein>
<accession>A0A183KCF8</accession>
<evidence type="ECO:0000313" key="1">
    <source>
        <dbReference type="EMBL" id="VDP49789.1"/>
    </source>
</evidence>
<evidence type="ECO:0000313" key="3">
    <source>
        <dbReference type="WBParaSite" id="SCUD_0001270101-mRNA-1"/>
    </source>
</evidence>
<evidence type="ECO:0000313" key="2">
    <source>
        <dbReference type="Proteomes" id="UP000279833"/>
    </source>
</evidence>
<dbReference type="Proteomes" id="UP000279833">
    <property type="component" value="Unassembled WGS sequence"/>
</dbReference>
<keyword evidence="2" id="KW-1185">Reference proteome</keyword>
<organism evidence="3">
    <name type="scientific">Schistosoma curassoni</name>
    <dbReference type="NCBI Taxonomy" id="6186"/>
    <lineage>
        <taxon>Eukaryota</taxon>
        <taxon>Metazoa</taxon>
        <taxon>Spiralia</taxon>
        <taxon>Lophotrochozoa</taxon>
        <taxon>Platyhelminthes</taxon>
        <taxon>Trematoda</taxon>
        <taxon>Digenea</taxon>
        <taxon>Strigeidida</taxon>
        <taxon>Schistosomatoidea</taxon>
        <taxon>Schistosomatidae</taxon>
        <taxon>Schistosoma</taxon>
    </lineage>
</organism>
<proteinExistence type="predicted"/>
<dbReference type="WBParaSite" id="SCUD_0001270101-mRNA-1">
    <property type="protein sequence ID" value="SCUD_0001270101-mRNA-1"/>
    <property type="gene ID" value="SCUD_0001270101"/>
</dbReference>
<gene>
    <name evidence="1" type="ORF">SCUD_LOCUS12697</name>
</gene>
<dbReference type="EMBL" id="UZAK01035309">
    <property type="protein sequence ID" value="VDP49789.1"/>
    <property type="molecule type" value="Genomic_DNA"/>
</dbReference>
<name>A0A183KCF8_9TREM</name>
<reference evidence="3" key="1">
    <citation type="submission" date="2016-06" db="UniProtKB">
        <authorList>
            <consortium name="WormBaseParasite"/>
        </authorList>
    </citation>
    <scope>IDENTIFICATION</scope>
</reference>
<dbReference type="AlphaFoldDB" id="A0A183KCF8"/>